<evidence type="ECO:0000259" key="6">
    <source>
        <dbReference type="SMART" id="SM00853"/>
    </source>
</evidence>
<evidence type="ECO:0000259" key="7">
    <source>
        <dbReference type="SMART" id="SM01340"/>
    </source>
</evidence>
<keyword evidence="3 4" id="KW-0234">DNA repair</keyword>
<dbReference type="InterPro" id="IPR038973">
    <property type="entry name" value="MutL/Mlh/Pms-like"/>
</dbReference>
<reference evidence="8 9" key="1">
    <citation type="submission" date="2012-09" db="EMBL/GenBank/DDBJ databases">
        <title>The Genome Sequence of Alloiococcus otitis ATCC 51267.</title>
        <authorList>
            <consortium name="The Broad Institute Genome Sequencing Platform"/>
            <person name="Earl A."/>
            <person name="Ward D."/>
            <person name="Feldgarden M."/>
            <person name="Gevers D."/>
            <person name="Huys G."/>
            <person name="Walker B."/>
            <person name="Young S.K."/>
            <person name="Zeng Q."/>
            <person name="Gargeya S."/>
            <person name="Fitzgerald M."/>
            <person name="Haas B."/>
            <person name="Abouelleil A."/>
            <person name="Alvarado L."/>
            <person name="Arachchi H.M."/>
            <person name="Berlin A.M."/>
            <person name="Chapman S.B."/>
            <person name="Goldberg J."/>
            <person name="Griggs A."/>
            <person name="Gujja S."/>
            <person name="Hansen M."/>
            <person name="Howarth C."/>
            <person name="Imamovic A."/>
            <person name="Larimer J."/>
            <person name="McCowen C."/>
            <person name="Montmayeur A."/>
            <person name="Murphy C."/>
            <person name="Neiman D."/>
            <person name="Pearson M."/>
            <person name="Priest M."/>
            <person name="Roberts A."/>
            <person name="Saif S."/>
            <person name="Shea T."/>
            <person name="Sisk P."/>
            <person name="Sykes S."/>
            <person name="Wortman J."/>
            <person name="Nusbaum C."/>
            <person name="Birren B."/>
        </authorList>
    </citation>
    <scope>NUCLEOTIDE SEQUENCE [LARGE SCALE GENOMIC DNA]</scope>
    <source>
        <strain evidence="8 9">ATCC 51267</strain>
    </source>
</reference>
<protein>
    <recommendedName>
        <fullName evidence="4">DNA mismatch repair protein MutL</fullName>
    </recommendedName>
</protein>
<name>K9EF12_9LACT</name>
<dbReference type="InterPro" id="IPR014790">
    <property type="entry name" value="MutL_C"/>
</dbReference>
<dbReference type="eggNOG" id="COG0323">
    <property type="taxonomic scope" value="Bacteria"/>
</dbReference>
<dbReference type="SUPFAM" id="SSF54211">
    <property type="entry name" value="Ribosomal protein S5 domain 2-like"/>
    <property type="match status" value="1"/>
</dbReference>
<evidence type="ECO:0000256" key="1">
    <source>
        <dbReference type="ARBA" id="ARBA00006082"/>
    </source>
</evidence>
<dbReference type="EMBL" id="AGXA01000001">
    <property type="protein sequence ID" value="EKU94426.1"/>
    <property type="molecule type" value="Genomic_DNA"/>
</dbReference>
<dbReference type="HAMAP" id="MF_00149">
    <property type="entry name" value="DNA_mis_repair"/>
    <property type="match status" value="1"/>
</dbReference>
<evidence type="ECO:0000256" key="3">
    <source>
        <dbReference type="ARBA" id="ARBA00023204"/>
    </source>
</evidence>
<dbReference type="PATRIC" id="fig|883081.3.peg.17"/>
<dbReference type="STRING" id="883081.HMPREF9698_00016"/>
<evidence type="ECO:0000256" key="4">
    <source>
        <dbReference type="HAMAP-Rule" id="MF_00149"/>
    </source>
</evidence>
<feature type="region of interest" description="Disordered" evidence="5">
    <location>
        <begin position="362"/>
        <end position="429"/>
    </location>
</feature>
<keyword evidence="9" id="KW-1185">Reference proteome</keyword>
<dbReference type="GO" id="GO:0016887">
    <property type="term" value="F:ATP hydrolysis activity"/>
    <property type="evidence" value="ECO:0007669"/>
    <property type="project" value="InterPro"/>
</dbReference>
<dbReference type="Gene3D" id="3.30.565.10">
    <property type="entry name" value="Histidine kinase-like ATPase, C-terminal domain"/>
    <property type="match status" value="1"/>
</dbReference>
<dbReference type="PROSITE" id="PS00058">
    <property type="entry name" value="DNA_MISMATCH_REPAIR_1"/>
    <property type="match status" value="1"/>
</dbReference>
<feature type="domain" description="MutL C-terminal dimerisation" evidence="6">
    <location>
        <begin position="469"/>
        <end position="611"/>
    </location>
</feature>
<comment type="function">
    <text evidence="4">This protein is involved in the repair of mismatches in DNA. It is required for dam-dependent methyl-directed DNA mismatch repair. May act as a 'molecular matchmaker', a protein that promotes the formation of a stable complex between two or more DNA-binding proteins in an ATP-dependent manner without itself being part of a final effector complex.</text>
</comment>
<dbReference type="CDD" id="cd16926">
    <property type="entry name" value="HATPase_MutL-MLH-PMS-like"/>
    <property type="match status" value="1"/>
</dbReference>
<dbReference type="NCBIfam" id="NF000950">
    <property type="entry name" value="PRK00095.1-3"/>
    <property type="match status" value="1"/>
</dbReference>
<dbReference type="InterPro" id="IPR013507">
    <property type="entry name" value="DNA_mismatch_S5_2-like"/>
</dbReference>
<dbReference type="InterPro" id="IPR042120">
    <property type="entry name" value="MutL_C_dimsub"/>
</dbReference>
<accession>K9EF12</accession>
<dbReference type="Gene3D" id="3.30.230.10">
    <property type="match status" value="1"/>
</dbReference>
<feature type="domain" description="DNA mismatch repair protein S5" evidence="7">
    <location>
        <begin position="208"/>
        <end position="326"/>
    </location>
</feature>
<gene>
    <name evidence="4" type="primary">mutL</name>
    <name evidence="8" type="ORF">HMPREF9698_00016</name>
</gene>
<dbReference type="AlphaFoldDB" id="K9EF12"/>
<dbReference type="InterPro" id="IPR014721">
    <property type="entry name" value="Ribsml_uS5_D2-typ_fold_subgr"/>
</dbReference>
<evidence type="ECO:0000256" key="2">
    <source>
        <dbReference type="ARBA" id="ARBA00022763"/>
    </source>
</evidence>
<sequence length="657" mass="73224">MSQIQIMPASLADQIAAGEVVERPASVVKELVENAIDAGADQIDVAIEESGLKLIRVTDNGKGIAYDEVDQAFQRHATSKLLSPESLFRIKTLGFRGEALPSIASVSEVHIESAQEGHKGRALHLSGGEIISSQSASARSGTMIQVEDLFFNTPARLKHLKSMQTELTHITSTLNRFALTHPGVSFKLIHDGMTLMNTSGSGKLQQAIAGIYGVQIAKKMLKVEASNFNFDLTGYVSLPEVSRSNRSYMTIIVNDRYIKNYALARAIVQGYGSKLMVGRFPLAVIKIDMDPQLVDVNVHPTKDQVRISDEKDLADLLTGAIRKTLDQTVRIPDGLENINQNQVTARDRQENVVQGRLDFNQSDYHAPHQENPKPSPTFSQASHESSQVGHLSDSFQPYQNQVRKDLASSQQDQPTDSLGPGHGRGETQTILGHESGDFVKQAQDQLRKDGAGEGEGLTQDQEGFPDLDYIGQMHGTYLFAQNEVGLYIIDQHAAQERIKYEYYREEIASSGTAQQTLLEPIVLDYPTDDYLTICQHKDDLSRAGIDLEDFGQRTFIVKSHPSWFINGQEEATIKEMIDFVLTHQHISTKEFREATAIMMSCKRSIKANHYLSDLEARALIQDLKSCQNPYNCPHGRPVMVKLTNRDMEKMFKRIQDR</sequence>
<dbReference type="InterPro" id="IPR036890">
    <property type="entry name" value="HATPase_C_sf"/>
</dbReference>
<dbReference type="PANTHER" id="PTHR10073:SF12">
    <property type="entry name" value="DNA MISMATCH REPAIR PROTEIN MLH1"/>
    <property type="match status" value="1"/>
</dbReference>
<dbReference type="SUPFAM" id="SSF118116">
    <property type="entry name" value="DNA mismatch repair protein MutL"/>
    <property type="match status" value="1"/>
</dbReference>
<dbReference type="SMART" id="SM01340">
    <property type="entry name" value="DNA_mis_repair"/>
    <property type="match status" value="1"/>
</dbReference>
<proteinExistence type="inferred from homology"/>
<dbReference type="Gene3D" id="3.30.1540.20">
    <property type="entry name" value="MutL, C-terminal domain, dimerisation subdomain"/>
    <property type="match status" value="1"/>
</dbReference>
<dbReference type="GO" id="GO:0006298">
    <property type="term" value="P:mismatch repair"/>
    <property type="evidence" value="ECO:0007669"/>
    <property type="project" value="UniProtKB-UniRule"/>
</dbReference>
<dbReference type="PANTHER" id="PTHR10073">
    <property type="entry name" value="DNA MISMATCH REPAIR PROTEIN MLH, PMS, MUTL"/>
    <property type="match status" value="1"/>
</dbReference>
<dbReference type="InterPro" id="IPR042121">
    <property type="entry name" value="MutL_C_regsub"/>
</dbReference>
<evidence type="ECO:0000313" key="8">
    <source>
        <dbReference type="EMBL" id="EKU94426.1"/>
    </source>
</evidence>
<dbReference type="HOGENOM" id="CLU_004131_4_2_9"/>
<feature type="compositionally biased region" description="Polar residues" evidence="5">
    <location>
        <begin position="376"/>
        <end position="416"/>
    </location>
</feature>
<dbReference type="GO" id="GO:0140664">
    <property type="term" value="F:ATP-dependent DNA damage sensor activity"/>
    <property type="evidence" value="ECO:0007669"/>
    <property type="project" value="InterPro"/>
</dbReference>
<dbReference type="Pfam" id="PF08676">
    <property type="entry name" value="MutL_C"/>
    <property type="match status" value="1"/>
</dbReference>
<dbReference type="CDD" id="cd00782">
    <property type="entry name" value="MutL_Trans"/>
    <property type="match status" value="1"/>
</dbReference>
<dbReference type="GO" id="GO:0030983">
    <property type="term" value="F:mismatched DNA binding"/>
    <property type="evidence" value="ECO:0007669"/>
    <property type="project" value="InterPro"/>
</dbReference>
<dbReference type="InterPro" id="IPR014762">
    <property type="entry name" value="DNA_mismatch_repair_CS"/>
</dbReference>
<dbReference type="Pfam" id="PF01119">
    <property type="entry name" value="DNA_mis_repair"/>
    <property type="match status" value="1"/>
</dbReference>
<dbReference type="SUPFAM" id="SSF55874">
    <property type="entry name" value="ATPase domain of HSP90 chaperone/DNA topoisomerase II/histidine kinase"/>
    <property type="match status" value="1"/>
</dbReference>
<dbReference type="InterPro" id="IPR020667">
    <property type="entry name" value="DNA_mismatch_repair_MutL"/>
</dbReference>
<evidence type="ECO:0000256" key="5">
    <source>
        <dbReference type="SAM" id="MobiDB-lite"/>
    </source>
</evidence>
<dbReference type="NCBIfam" id="TIGR00585">
    <property type="entry name" value="mutl"/>
    <property type="match status" value="1"/>
</dbReference>
<comment type="similarity">
    <text evidence="1 4">Belongs to the DNA mismatch repair MutL/HexB family.</text>
</comment>
<dbReference type="RefSeq" id="WP_003776067.1">
    <property type="nucleotide sequence ID" value="NZ_JH992957.1"/>
</dbReference>
<dbReference type="InterPro" id="IPR020568">
    <property type="entry name" value="Ribosomal_Su5_D2-typ_SF"/>
</dbReference>
<dbReference type="Gene3D" id="3.30.1370.100">
    <property type="entry name" value="MutL, C-terminal domain, regulatory subdomain"/>
    <property type="match status" value="1"/>
</dbReference>
<dbReference type="InterPro" id="IPR002099">
    <property type="entry name" value="MutL/Mlh/PMS"/>
</dbReference>
<dbReference type="Pfam" id="PF13589">
    <property type="entry name" value="HATPase_c_3"/>
    <property type="match status" value="1"/>
</dbReference>
<dbReference type="InterPro" id="IPR037198">
    <property type="entry name" value="MutL_C_sf"/>
</dbReference>
<organism evidence="8 9">
    <name type="scientific">Alloiococcus otitis ATCC 51267</name>
    <dbReference type="NCBI Taxonomy" id="883081"/>
    <lineage>
        <taxon>Bacteria</taxon>
        <taxon>Bacillati</taxon>
        <taxon>Bacillota</taxon>
        <taxon>Bacilli</taxon>
        <taxon>Lactobacillales</taxon>
        <taxon>Carnobacteriaceae</taxon>
        <taxon>Alloiococcus</taxon>
    </lineage>
</organism>
<dbReference type="GO" id="GO:0032300">
    <property type="term" value="C:mismatch repair complex"/>
    <property type="evidence" value="ECO:0007669"/>
    <property type="project" value="InterPro"/>
</dbReference>
<keyword evidence="2 4" id="KW-0227">DNA damage</keyword>
<dbReference type="FunFam" id="3.30.565.10:FF:000003">
    <property type="entry name" value="DNA mismatch repair endonuclease MutL"/>
    <property type="match status" value="1"/>
</dbReference>
<dbReference type="Proteomes" id="UP000009875">
    <property type="component" value="Unassembled WGS sequence"/>
</dbReference>
<comment type="caution">
    <text evidence="8">The sequence shown here is derived from an EMBL/GenBank/DDBJ whole genome shotgun (WGS) entry which is preliminary data.</text>
</comment>
<evidence type="ECO:0000313" key="9">
    <source>
        <dbReference type="Proteomes" id="UP000009875"/>
    </source>
</evidence>
<dbReference type="OrthoDB" id="9763467at2"/>
<dbReference type="SMART" id="SM00853">
    <property type="entry name" value="MutL_C"/>
    <property type="match status" value="1"/>
</dbReference>
<dbReference type="GO" id="GO:0005524">
    <property type="term" value="F:ATP binding"/>
    <property type="evidence" value="ECO:0007669"/>
    <property type="project" value="InterPro"/>
</dbReference>